<evidence type="ECO:0000256" key="1">
    <source>
        <dbReference type="ARBA" id="ARBA00001971"/>
    </source>
</evidence>
<comment type="cofactor">
    <cofactor evidence="1 7">
        <name>heme</name>
        <dbReference type="ChEBI" id="CHEBI:30413"/>
    </cofactor>
</comment>
<dbReference type="Gene3D" id="1.10.630.10">
    <property type="entry name" value="Cytochrome P450"/>
    <property type="match status" value="1"/>
</dbReference>
<name>A0A545VJD1_9HYPO</name>
<dbReference type="PRINTS" id="PR00465">
    <property type="entry name" value="EP450IV"/>
</dbReference>
<dbReference type="InterPro" id="IPR001128">
    <property type="entry name" value="Cyt_P450"/>
</dbReference>
<dbReference type="PANTHER" id="PTHR24305:SF232">
    <property type="entry name" value="P450, PUTATIVE (EUROFUNG)-RELATED"/>
    <property type="match status" value="1"/>
</dbReference>
<reference evidence="9 10" key="1">
    <citation type="journal article" date="2019" name="Appl. Microbiol. Biotechnol.">
        <title>Genome sequence of Isaria javanica and comparative genome analysis insights into family S53 peptidase evolution in fungal entomopathogens.</title>
        <authorList>
            <person name="Lin R."/>
            <person name="Zhang X."/>
            <person name="Xin B."/>
            <person name="Zou M."/>
            <person name="Gao Y."/>
            <person name="Qin F."/>
            <person name="Hu Q."/>
            <person name="Xie B."/>
            <person name="Cheng X."/>
        </authorList>
    </citation>
    <scope>NUCLEOTIDE SEQUENCE [LARGE SCALE GENOMIC DNA]</scope>
    <source>
        <strain evidence="9 10">IJ1G</strain>
    </source>
</reference>
<dbReference type="GO" id="GO:0016705">
    <property type="term" value="F:oxidoreductase activity, acting on paired donors, with incorporation or reduction of molecular oxygen"/>
    <property type="evidence" value="ECO:0007669"/>
    <property type="project" value="InterPro"/>
</dbReference>
<dbReference type="OrthoDB" id="1470350at2759"/>
<comment type="caution">
    <text evidence="9">The sequence shown here is derived from an EMBL/GenBank/DDBJ whole genome shotgun (WGS) entry which is preliminary data.</text>
</comment>
<evidence type="ECO:0000313" key="10">
    <source>
        <dbReference type="Proteomes" id="UP000315783"/>
    </source>
</evidence>
<dbReference type="PROSITE" id="PS00086">
    <property type="entry name" value="CYTOCHROME_P450"/>
    <property type="match status" value="1"/>
</dbReference>
<keyword evidence="8" id="KW-0560">Oxidoreductase</keyword>
<dbReference type="InterPro" id="IPR017972">
    <property type="entry name" value="Cyt_P450_CS"/>
</dbReference>
<dbReference type="Proteomes" id="UP000315783">
    <property type="component" value="Unassembled WGS sequence"/>
</dbReference>
<evidence type="ECO:0000256" key="5">
    <source>
        <dbReference type="ARBA" id="ARBA00023004"/>
    </source>
</evidence>
<dbReference type="PANTHER" id="PTHR24305">
    <property type="entry name" value="CYTOCHROME P450"/>
    <property type="match status" value="1"/>
</dbReference>
<dbReference type="EMBL" id="SPUK01000028">
    <property type="protein sequence ID" value="TQV90373.1"/>
    <property type="molecule type" value="Genomic_DNA"/>
</dbReference>
<feature type="binding site" description="axial binding residue" evidence="7">
    <location>
        <position position="520"/>
    </location>
    <ligand>
        <name>heme</name>
        <dbReference type="ChEBI" id="CHEBI:30413"/>
    </ligand>
    <ligandPart>
        <name>Fe</name>
        <dbReference type="ChEBI" id="CHEBI:18248"/>
    </ligandPart>
</feature>
<evidence type="ECO:0000256" key="7">
    <source>
        <dbReference type="PIRSR" id="PIRSR602403-1"/>
    </source>
</evidence>
<dbReference type="STRING" id="43265.A0A545VJD1"/>
<sequence>MLLDHAPNGQVVLSLAVTAIALYSLYCYLLPKPIPGIPYNAAAARCLLGDAPDMFRSVLATREIMAWMAEQSRKLDAPLCQVFVRPLSRPWLLLADWREAQDVLLRRGKDFDRSAFSSDLLAPAGAFHIRLKTGDEWRAARKWLTDLMSPGFLHGVAGPAIYARTQDLVQLWQLKETLSASDTFSAKEDIDHIALDGILAFIFGEKLSISATRAQTETLQLCEPRLDVGRAFGERHTRFPRGCLHGFLQAASQGTTVIEQIINSPLPEWTFWWMKKTQAYKDTMSTKDVYVREQVRESVARMYSPDPCEAAQVHSAVDHIVRRERTIAEKQGRLPDFDSQQLIDEIFGNVVAAHDTTSSNLIWILKYLTDIPHVQEKLRAALHCAHHEAASEGRQPTAGEVMHTKAPYLDAVVEEALRLSPISVTREALHDTELLGHHIPKGTVIFLLSNGASFLDPAFPISEKQRSASSRNASPNIWDESVDLRAFYPERWLQNDEQGNVVFNPMAGPQLAFGLGSRGCFGKKLAYLEAKIIVTMIVWNFELLPVDKELSGYGATDGIAHRATQCFLKIKSIRR</sequence>
<dbReference type="GO" id="GO:0004497">
    <property type="term" value="F:monooxygenase activity"/>
    <property type="evidence" value="ECO:0007669"/>
    <property type="project" value="UniProtKB-KW"/>
</dbReference>
<accession>A0A545VJD1</accession>
<gene>
    <name evidence="9" type="ORF">IF1G_11009</name>
</gene>
<keyword evidence="5 7" id="KW-0408">Iron</keyword>
<dbReference type="SUPFAM" id="SSF48264">
    <property type="entry name" value="Cytochrome P450"/>
    <property type="match status" value="1"/>
</dbReference>
<evidence type="ECO:0000256" key="6">
    <source>
        <dbReference type="ARBA" id="ARBA00023033"/>
    </source>
</evidence>
<evidence type="ECO:0000256" key="3">
    <source>
        <dbReference type="ARBA" id="ARBA00022617"/>
    </source>
</evidence>
<evidence type="ECO:0000313" key="9">
    <source>
        <dbReference type="EMBL" id="TQV90373.1"/>
    </source>
</evidence>
<dbReference type="InterPro" id="IPR036396">
    <property type="entry name" value="Cyt_P450_sf"/>
</dbReference>
<keyword evidence="3 7" id="KW-0349">Heme</keyword>
<dbReference type="PRINTS" id="PR00385">
    <property type="entry name" value="P450"/>
</dbReference>
<comment type="similarity">
    <text evidence="2 8">Belongs to the cytochrome P450 family.</text>
</comment>
<dbReference type="AlphaFoldDB" id="A0A545VJD1"/>
<protein>
    <submittedName>
        <fullName evidence="9">Cytochrome p450 monooxygenase</fullName>
    </submittedName>
</protein>
<dbReference type="GO" id="GO:0020037">
    <property type="term" value="F:heme binding"/>
    <property type="evidence" value="ECO:0007669"/>
    <property type="project" value="InterPro"/>
</dbReference>
<evidence type="ECO:0000256" key="8">
    <source>
        <dbReference type="RuleBase" id="RU000461"/>
    </source>
</evidence>
<dbReference type="InterPro" id="IPR050121">
    <property type="entry name" value="Cytochrome_P450_monoxygenase"/>
</dbReference>
<keyword evidence="10" id="KW-1185">Reference proteome</keyword>
<evidence type="ECO:0000256" key="2">
    <source>
        <dbReference type="ARBA" id="ARBA00010617"/>
    </source>
</evidence>
<evidence type="ECO:0000256" key="4">
    <source>
        <dbReference type="ARBA" id="ARBA00022723"/>
    </source>
</evidence>
<organism evidence="9 10">
    <name type="scientific">Cordyceps javanica</name>
    <dbReference type="NCBI Taxonomy" id="43265"/>
    <lineage>
        <taxon>Eukaryota</taxon>
        <taxon>Fungi</taxon>
        <taxon>Dikarya</taxon>
        <taxon>Ascomycota</taxon>
        <taxon>Pezizomycotina</taxon>
        <taxon>Sordariomycetes</taxon>
        <taxon>Hypocreomycetidae</taxon>
        <taxon>Hypocreales</taxon>
        <taxon>Cordycipitaceae</taxon>
        <taxon>Cordyceps</taxon>
    </lineage>
</organism>
<dbReference type="Pfam" id="PF00067">
    <property type="entry name" value="p450"/>
    <property type="match status" value="2"/>
</dbReference>
<keyword evidence="4 7" id="KW-0479">Metal-binding</keyword>
<proteinExistence type="inferred from homology"/>
<keyword evidence="6 8" id="KW-0503">Monooxygenase</keyword>
<dbReference type="GO" id="GO:0005506">
    <property type="term" value="F:iron ion binding"/>
    <property type="evidence" value="ECO:0007669"/>
    <property type="project" value="InterPro"/>
</dbReference>
<dbReference type="InterPro" id="IPR002403">
    <property type="entry name" value="Cyt_P450_E_grp-IV"/>
</dbReference>